<comment type="caution">
    <text evidence="2">The sequence shown here is derived from an EMBL/GenBank/DDBJ whole genome shotgun (WGS) entry which is preliminary data.</text>
</comment>
<dbReference type="Proteomes" id="UP001225072">
    <property type="component" value="Unassembled WGS sequence"/>
</dbReference>
<feature type="transmembrane region" description="Helical" evidence="1">
    <location>
        <begin position="28"/>
        <end position="49"/>
    </location>
</feature>
<keyword evidence="1" id="KW-0472">Membrane</keyword>
<evidence type="ECO:0000256" key="1">
    <source>
        <dbReference type="SAM" id="Phobius"/>
    </source>
</evidence>
<keyword evidence="1" id="KW-0812">Transmembrane</keyword>
<dbReference type="RefSeq" id="WP_307449801.1">
    <property type="nucleotide sequence ID" value="NZ_JAUTAL010000001.1"/>
</dbReference>
<evidence type="ECO:0000313" key="3">
    <source>
        <dbReference type="Proteomes" id="UP001225072"/>
    </source>
</evidence>
<proteinExistence type="predicted"/>
<reference evidence="2 3" key="1">
    <citation type="submission" date="2023-07" db="EMBL/GenBank/DDBJ databases">
        <title>Functional and genomic diversity of the sorghum phyllosphere microbiome.</title>
        <authorList>
            <person name="Shade A."/>
        </authorList>
    </citation>
    <scope>NUCLEOTIDE SEQUENCE [LARGE SCALE GENOMIC DNA]</scope>
    <source>
        <strain evidence="2 3">SORGH_AS_1064</strain>
    </source>
</reference>
<keyword evidence="1" id="KW-1133">Transmembrane helix</keyword>
<dbReference type="EMBL" id="JAUTAL010000001">
    <property type="protein sequence ID" value="MDQ1096801.1"/>
    <property type="molecule type" value="Genomic_DNA"/>
</dbReference>
<keyword evidence="3" id="KW-1185">Reference proteome</keyword>
<evidence type="ECO:0000313" key="2">
    <source>
        <dbReference type="EMBL" id="MDQ1096801.1"/>
    </source>
</evidence>
<feature type="transmembrane region" description="Helical" evidence="1">
    <location>
        <begin position="55"/>
        <end position="74"/>
    </location>
</feature>
<gene>
    <name evidence="2" type="ORF">QE404_001948</name>
</gene>
<protein>
    <submittedName>
        <fullName evidence="2">Membrane protein</fullName>
    </submittedName>
</protein>
<name>A0ABU0TII9_9FLAO</name>
<organism evidence="2 3">
    <name type="scientific">Chryseobacterium camelliae</name>
    <dbReference type="NCBI Taxonomy" id="1265445"/>
    <lineage>
        <taxon>Bacteria</taxon>
        <taxon>Pseudomonadati</taxon>
        <taxon>Bacteroidota</taxon>
        <taxon>Flavobacteriia</taxon>
        <taxon>Flavobacteriales</taxon>
        <taxon>Weeksellaceae</taxon>
        <taxon>Chryseobacterium group</taxon>
        <taxon>Chryseobacterium</taxon>
    </lineage>
</organism>
<accession>A0ABU0TII9</accession>
<sequence>MSARNKYAVSETREQLSFFPDRPLVKKYLWLLSCTVSAIIGVCIFYTQLSEGIRVLAWIFLTYFLLVSMYTLVYRCNICIIFDKQQKIILLKTRFFRPQKLMHFNEAVIIVKSNTGSIHYALGAKKTELVKNYRISEDFSTLSTESKVHQLYKAEILNVVGNLVGKQNP</sequence>